<dbReference type="Proteomes" id="UP000531950">
    <property type="component" value="Unassembled WGS sequence"/>
</dbReference>
<dbReference type="EMBL" id="JACARG010000041">
    <property type="protein sequence ID" value="NWE15173.1"/>
    <property type="molecule type" value="Genomic_DNA"/>
</dbReference>
<name>A0A7Y8EI83_9PSED</name>
<proteinExistence type="predicted"/>
<comment type="caution">
    <text evidence="1">The sequence shown here is derived from an EMBL/GenBank/DDBJ whole genome shotgun (WGS) entry which is preliminary data.</text>
</comment>
<gene>
    <name evidence="1" type="ORF">HX822_19705</name>
</gene>
<dbReference type="AlphaFoldDB" id="A0A7Y8EI83"/>
<dbReference type="Pfam" id="PF19619">
    <property type="entry name" value="DUF6124"/>
    <property type="match status" value="1"/>
</dbReference>
<evidence type="ECO:0008006" key="3">
    <source>
        <dbReference type="Google" id="ProtNLM"/>
    </source>
</evidence>
<reference evidence="1 2" key="1">
    <citation type="submission" date="2020-04" db="EMBL/GenBank/DDBJ databases">
        <title>Molecular characterization of pseudomonads from Agaricus bisporus reveal novel blotch 2 pathogens in Western Europe.</title>
        <authorList>
            <person name="Taparia T."/>
            <person name="Krijger M."/>
            <person name="Haynes E."/>
            <person name="Elpinstone J.G."/>
            <person name="Noble R."/>
            <person name="Van Der Wolf J."/>
        </authorList>
    </citation>
    <scope>NUCLEOTIDE SEQUENCE [LARGE SCALE GENOMIC DNA]</scope>
    <source>
        <strain evidence="1 2">IPO3782</strain>
    </source>
</reference>
<evidence type="ECO:0000313" key="1">
    <source>
        <dbReference type="EMBL" id="NWE15173.1"/>
    </source>
</evidence>
<sequence length="97" mass="10365">MKKHSPNPPGPSQSGTDIFCIAQNIDPETLLVQACETLASLNAITTDLAFEFDGPLRHKLLATQQLSVLGELLVTRALDILVPTADSKTQGSTASQY</sequence>
<dbReference type="RefSeq" id="WP_177078881.1">
    <property type="nucleotide sequence ID" value="NZ_JACARG010000041.1"/>
</dbReference>
<evidence type="ECO:0000313" key="2">
    <source>
        <dbReference type="Proteomes" id="UP000531950"/>
    </source>
</evidence>
<accession>A0A7Y8EI83</accession>
<organism evidence="1 2">
    <name type="scientific">Pseudomonas yamanorum</name>
    <dbReference type="NCBI Taxonomy" id="515393"/>
    <lineage>
        <taxon>Bacteria</taxon>
        <taxon>Pseudomonadati</taxon>
        <taxon>Pseudomonadota</taxon>
        <taxon>Gammaproteobacteria</taxon>
        <taxon>Pseudomonadales</taxon>
        <taxon>Pseudomonadaceae</taxon>
        <taxon>Pseudomonas</taxon>
    </lineage>
</organism>
<protein>
    <recommendedName>
        <fullName evidence="3">DUF3077 domain-containing protein</fullName>
    </recommendedName>
</protein>